<feature type="chain" id="PRO_5026750416" evidence="1">
    <location>
        <begin position="19"/>
        <end position="187"/>
    </location>
</feature>
<feature type="signal peptide" evidence="1">
    <location>
        <begin position="1"/>
        <end position="18"/>
    </location>
</feature>
<dbReference type="RefSeq" id="WP_164623026.1">
    <property type="nucleotide sequence ID" value="NZ_JAAIVJ010000001.1"/>
</dbReference>
<evidence type="ECO:0000313" key="2">
    <source>
        <dbReference type="EMBL" id="NEY89004.1"/>
    </source>
</evidence>
<sequence length="187" mass="18566">MFRSAFALAMLAASPALAEPLTGEAAKALLFAPVTAEVEILAEAGLSADHAEALKSVGVGQPYYGAVAIAPDEGLMSEATVAAANFHDTASAGVAALAECDAKKVTETACVIAAYIRPEGWKEAGFSLSSDATAALAEYDATTGALAISPATGAFGTASGEGSAEKAVQNCGAKNEKATDCAVVIAH</sequence>
<reference evidence="2 3" key="1">
    <citation type="submission" date="2020-02" db="EMBL/GenBank/DDBJ databases">
        <authorList>
            <person name="Chen W.-M."/>
        </authorList>
    </citation>
    <scope>NUCLEOTIDE SEQUENCE [LARGE SCALE GENOMIC DNA]</scope>
    <source>
        <strain evidence="2 3">KMS-5</strain>
    </source>
</reference>
<protein>
    <submittedName>
        <fullName evidence="2">5-aminolevulic acid synthase</fullName>
    </submittedName>
</protein>
<evidence type="ECO:0000313" key="3">
    <source>
        <dbReference type="Proteomes" id="UP000477782"/>
    </source>
</evidence>
<organism evidence="2 3">
    <name type="scientific">Tabrizicola oligotrophica</name>
    <dbReference type="NCBI Taxonomy" id="2710650"/>
    <lineage>
        <taxon>Bacteria</taxon>
        <taxon>Pseudomonadati</taxon>
        <taxon>Pseudomonadota</taxon>
        <taxon>Alphaproteobacteria</taxon>
        <taxon>Rhodobacterales</taxon>
        <taxon>Paracoccaceae</taxon>
        <taxon>Tabrizicola</taxon>
    </lineage>
</organism>
<accession>A0A6M0QQF9</accession>
<proteinExistence type="predicted"/>
<keyword evidence="1" id="KW-0732">Signal</keyword>
<dbReference type="Proteomes" id="UP000477782">
    <property type="component" value="Unassembled WGS sequence"/>
</dbReference>
<gene>
    <name evidence="2" type="ORF">G4Z14_01735</name>
</gene>
<evidence type="ECO:0000256" key="1">
    <source>
        <dbReference type="SAM" id="SignalP"/>
    </source>
</evidence>
<comment type="caution">
    <text evidence="2">The sequence shown here is derived from an EMBL/GenBank/DDBJ whole genome shotgun (WGS) entry which is preliminary data.</text>
</comment>
<keyword evidence="3" id="KW-1185">Reference proteome</keyword>
<dbReference type="EMBL" id="JAAIVJ010000001">
    <property type="protein sequence ID" value="NEY89004.1"/>
    <property type="molecule type" value="Genomic_DNA"/>
</dbReference>
<name>A0A6M0QQF9_9RHOB</name>
<dbReference type="AlphaFoldDB" id="A0A6M0QQF9"/>